<sequence>MKGEDSYAIVQKIASALSIPITKQSIDVCHRLRTPSEKNHAAIICKFVNRYTKEEFLAKRKVKRNLSTTDIGMTIGSTIYVNENLTPHRRKLLFKLRQLQKEMKFKFTWTKNGNIFARRDEESPIRCIQSTEDLDLIKSGGL</sequence>
<dbReference type="EMBL" id="GEZM01041317">
    <property type="protein sequence ID" value="JAV80523.1"/>
    <property type="molecule type" value="Transcribed_RNA"/>
</dbReference>
<organism evidence="2">
    <name type="scientific">Photinus pyralis</name>
    <name type="common">Common eastern firefly</name>
    <name type="synonym">Lampyris pyralis</name>
    <dbReference type="NCBI Taxonomy" id="7054"/>
    <lineage>
        <taxon>Eukaryota</taxon>
        <taxon>Metazoa</taxon>
        <taxon>Ecdysozoa</taxon>
        <taxon>Arthropoda</taxon>
        <taxon>Hexapoda</taxon>
        <taxon>Insecta</taxon>
        <taxon>Pterygota</taxon>
        <taxon>Neoptera</taxon>
        <taxon>Endopterygota</taxon>
        <taxon>Coleoptera</taxon>
        <taxon>Polyphaga</taxon>
        <taxon>Elateriformia</taxon>
        <taxon>Elateroidea</taxon>
        <taxon>Lampyridae</taxon>
        <taxon>Lampyrinae</taxon>
        <taxon>Photinus</taxon>
    </lineage>
</organism>
<dbReference type="AlphaFoldDB" id="A0A1Y1M4T5"/>
<dbReference type="EMBL" id="GEZM01041318">
    <property type="protein sequence ID" value="JAV80521.1"/>
    <property type="molecule type" value="Transcribed_RNA"/>
</dbReference>
<reference evidence="2" key="1">
    <citation type="journal article" date="2016" name="Sci. Rep.">
        <title>Molecular characterization of firefly nuptial gifts: a multi-omics approach sheds light on postcopulatory sexual selection.</title>
        <authorList>
            <person name="Al-Wathiqui N."/>
            <person name="Fallon T.R."/>
            <person name="South A."/>
            <person name="Weng J.K."/>
            <person name="Lewis S.M."/>
        </authorList>
    </citation>
    <scope>NUCLEOTIDE SEQUENCE</scope>
</reference>
<accession>A0A1Y1M4T5</accession>
<protein>
    <recommendedName>
        <fullName evidence="1">FP protein C-terminal domain-containing protein</fullName>
    </recommendedName>
</protein>
<evidence type="ECO:0000259" key="1">
    <source>
        <dbReference type="Pfam" id="PF25298"/>
    </source>
</evidence>
<feature type="domain" description="FP protein C-terminal" evidence="1">
    <location>
        <begin position="86"/>
        <end position="137"/>
    </location>
</feature>
<evidence type="ECO:0000313" key="2">
    <source>
        <dbReference type="EMBL" id="JAV80521.1"/>
    </source>
</evidence>
<dbReference type="Pfam" id="PF25298">
    <property type="entry name" value="Baculo_FP_2nd"/>
    <property type="match status" value="1"/>
</dbReference>
<name>A0A1Y1M4T5_PHOPY</name>
<dbReference type="InterPro" id="IPR057251">
    <property type="entry name" value="FP_C"/>
</dbReference>
<proteinExistence type="predicted"/>